<feature type="domain" description="Lactate/malate dehydrogenase C-terminal" evidence="11">
    <location>
        <begin position="143"/>
        <end position="309"/>
    </location>
</feature>
<comment type="similarity">
    <text evidence="2 7">Belongs to the LDH/MDH superfamily. LDH family.</text>
</comment>
<dbReference type="InterPro" id="IPR015955">
    <property type="entry name" value="Lactate_DH/Glyco_Ohase_4_C"/>
</dbReference>
<dbReference type="PANTHER" id="PTHR43128">
    <property type="entry name" value="L-2-HYDROXYCARBOXYLATE DEHYDROGENASE (NAD(P)(+))"/>
    <property type="match status" value="1"/>
</dbReference>
<feature type="binding site" evidence="7">
    <location>
        <position position="141"/>
    </location>
    <ligand>
        <name>NAD(+)</name>
        <dbReference type="ChEBI" id="CHEBI:57540"/>
    </ligand>
</feature>
<keyword evidence="5 7" id="KW-0520">NAD</keyword>
<feature type="modified residue" description="Phosphotyrosine" evidence="7">
    <location>
        <position position="220"/>
    </location>
</feature>
<dbReference type="InterPro" id="IPR022383">
    <property type="entry name" value="Lactate/malate_DH_C"/>
</dbReference>
<feature type="binding site" evidence="7">
    <location>
        <position position="229"/>
    </location>
    <ligand>
        <name>substrate</name>
    </ligand>
</feature>
<feature type="binding site" evidence="7 9">
    <location>
        <begin position="116"/>
        <end position="118"/>
    </location>
    <ligand>
        <name>NAD(+)</name>
        <dbReference type="ChEBI" id="CHEBI:57540"/>
    </ligand>
</feature>
<feature type="binding site" evidence="7">
    <location>
        <position position="86"/>
    </location>
    <ligand>
        <name>substrate</name>
    </ligand>
</feature>
<feature type="binding site" evidence="7">
    <location>
        <position position="63"/>
    </location>
    <ligand>
        <name>NAD(+)</name>
        <dbReference type="ChEBI" id="CHEBI:57540"/>
    </ligand>
</feature>
<dbReference type="EC" id="1.1.1.27" evidence="3 7"/>
<name>A0A1T4MDJ0_9FIRM</name>
<evidence type="ECO:0000259" key="10">
    <source>
        <dbReference type="Pfam" id="PF00056"/>
    </source>
</evidence>
<dbReference type="EMBL" id="FUWV01000007">
    <property type="protein sequence ID" value="SJZ64917.1"/>
    <property type="molecule type" value="Genomic_DNA"/>
</dbReference>
<organism evidence="12 13">
    <name type="scientific">Garciella nitratireducens DSM 15102</name>
    <dbReference type="NCBI Taxonomy" id="1121911"/>
    <lineage>
        <taxon>Bacteria</taxon>
        <taxon>Bacillati</taxon>
        <taxon>Bacillota</taxon>
        <taxon>Clostridia</taxon>
        <taxon>Eubacteriales</taxon>
        <taxon>Eubacteriaceae</taxon>
        <taxon>Garciella</taxon>
    </lineage>
</organism>
<dbReference type="SUPFAM" id="SSF51735">
    <property type="entry name" value="NAD(P)-binding Rossmann-fold domains"/>
    <property type="match status" value="1"/>
</dbReference>
<dbReference type="NCBIfam" id="NF000824">
    <property type="entry name" value="PRK00066.1"/>
    <property type="match status" value="1"/>
</dbReference>
<dbReference type="GO" id="GO:0006096">
    <property type="term" value="P:glycolytic process"/>
    <property type="evidence" value="ECO:0007669"/>
    <property type="project" value="UniProtKB-UniRule"/>
</dbReference>
<dbReference type="PANTHER" id="PTHR43128:SF16">
    <property type="entry name" value="L-LACTATE DEHYDROGENASE"/>
    <property type="match status" value="1"/>
</dbReference>
<dbReference type="GO" id="GO:0004459">
    <property type="term" value="F:L-lactate dehydrogenase (NAD+) activity"/>
    <property type="evidence" value="ECO:0007669"/>
    <property type="project" value="UniProtKB-UniRule"/>
</dbReference>
<dbReference type="InterPro" id="IPR036291">
    <property type="entry name" value="NAD(P)-bd_dom_sf"/>
</dbReference>
<comment type="pathway">
    <text evidence="1 7">Fermentation; pyruvate fermentation to lactate; (S)-lactate from pyruvate: step 1/1.</text>
</comment>
<feature type="binding site" evidence="7">
    <location>
        <begin position="146"/>
        <end position="149"/>
    </location>
    <ligand>
        <name>substrate</name>
    </ligand>
</feature>
<comment type="catalytic activity">
    <reaction evidence="6 7">
        <text>(S)-lactate + NAD(+) = pyruvate + NADH + H(+)</text>
        <dbReference type="Rhea" id="RHEA:23444"/>
        <dbReference type="ChEBI" id="CHEBI:15361"/>
        <dbReference type="ChEBI" id="CHEBI:15378"/>
        <dbReference type="ChEBI" id="CHEBI:16651"/>
        <dbReference type="ChEBI" id="CHEBI:57540"/>
        <dbReference type="ChEBI" id="CHEBI:57945"/>
        <dbReference type="EC" id="1.1.1.27"/>
    </reaction>
</comment>
<comment type="activity regulation">
    <text evidence="7">Allosterically activated by fructose 1,6-bisphosphate (FBP).</text>
</comment>
<feature type="binding site" evidence="7">
    <location>
        <position position="166"/>
    </location>
    <ligand>
        <name>beta-D-fructose 1,6-bisphosphate</name>
        <dbReference type="ChEBI" id="CHEBI:32966"/>
        <note>allosteric activator</note>
    </ligand>
</feature>
<feature type="binding site" evidence="7">
    <location>
        <position position="38"/>
    </location>
    <ligand>
        <name>NAD(+)</name>
        <dbReference type="ChEBI" id="CHEBI:57540"/>
    </ligand>
</feature>
<keyword evidence="7" id="KW-0021">Allosteric enzyme</keyword>
<feature type="binding site" evidence="9">
    <location>
        <position position="93"/>
    </location>
    <ligand>
        <name>NAD(+)</name>
        <dbReference type="ChEBI" id="CHEBI:57540"/>
    </ligand>
</feature>
<comment type="function">
    <text evidence="7">Catalyzes the conversion of lactate to pyruvate.</text>
</comment>
<dbReference type="OrthoDB" id="9802969at2"/>
<dbReference type="InterPro" id="IPR018177">
    <property type="entry name" value="L-lactate_DH_AS"/>
</dbReference>
<dbReference type="NCBIfam" id="NF004863">
    <property type="entry name" value="PRK06223.1"/>
    <property type="match status" value="1"/>
</dbReference>
<dbReference type="InterPro" id="IPR011304">
    <property type="entry name" value="L-lactate_DH"/>
</dbReference>
<evidence type="ECO:0000256" key="5">
    <source>
        <dbReference type="ARBA" id="ARBA00023027"/>
    </source>
</evidence>
<evidence type="ECO:0000256" key="7">
    <source>
        <dbReference type="HAMAP-Rule" id="MF_00488"/>
    </source>
</evidence>
<evidence type="ECO:0000256" key="4">
    <source>
        <dbReference type="ARBA" id="ARBA00023002"/>
    </source>
</evidence>
<feature type="binding site" evidence="7">
    <location>
        <begin position="77"/>
        <end position="78"/>
    </location>
    <ligand>
        <name>NAD(+)</name>
        <dbReference type="ChEBI" id="CHEBI:57540"/>
    </ligand>
</feature>
<dbReference type="NCBIfam" id="TIGR01771">
    <property type="entry name" value="L-LDH-NAD"/>
    <property type="match status" value="1"/>
</dbReference>
<evidence type="ECO:0000256" key="3">
    <source>
        <dbReference type="ARBA" id="ARBA00012967"/>
    </source>
</evidence>
<evidence type="ECO:0000256" key="1">
    <source>
        <dbReference type="ARBA" id="ARBA00004843"/>
    </source>
</evidence>
<feature type="binding site" evidence="7">
    <location>
        <begin position="118"/>
        <end position="121"/>
    </location>
    <ligand>
        <name>substrate</name>
    </ligand>
</feature>
<protein>
    <recommendedName>
        <fullName evidence="3 7">L-lactate dehydrogenase</fullName>
        <shortName evidence="7">L-LDH</shortName>
        <ecNumber evidence="3 7">1.1.1.27</ecNumber>
    </recommendedName>
</protein>
<feature type="binding site" evidence="7">
    <location>
        <position position="80"/>
    </location>
    <ligand>
        <name>substrate</name>
    </ligand>
</feature>
<keyword evidence="13" id="KW-1185">Reference proteome</keyword>
<dbReference type="InterPro" id="IPR001236">
    <property type="entry name" value="Lactate/malate_DH_N"/>
</dbReference>
<dbReference type="RefSeq" id="WP_087678725.1">
    <property type="nucleotide sequence ID" value="NZ_FUWV01000007.1"/>
</dbReference>
<dbReference type="GO" id="GO:0005737">
    <property type="term" value="C:cytoplasm"/>
    <property type="evidence" value="ECO:0007669"/>
    <property type="project" value="UniProtKB-SubCell"/>
</dbReference>
<evidence type="ECO:0000256" key="8">
    <source>
        <dbReference type="PIRSR" id="PIRSR000102-1"/>
    </source>
</evidence>
<evidence type="ECO:0000256" key="6">
    <source>
        <dbReference type="ARBA" id="ARBA00049258"/>
    </source>
</evidence>
<sequence>MGKVAIIGSGLVGATSAFTLAASSSITEIVLIDINKNKALGDALDISHGIPLMKPVDVYAGDYSDAKGADIIIITAGASQKPGESRLDLVKKNTEIFKGMLPKLLSANDEAVYLIVTNPVDILTYITYKISDLPWGRVLGSGTVLDSSRFRYLLSKHCNIDPRNIHGYIIGEHGDSELAAWSLTNIAGISFQEYCSSICNKNCKPHFKEDVVQDVRNAAYKIIEKKGATYYAVAMAVKRIVEAITRDERSILTVSSPLNGLYGIWDVALSFPSIVGKNGVENILELPLSQEEKKSFQNSAEIMANVIKELRI</sequence>
<dbReference type="InterPro" id="IPR001557">
    <property type="entry name" value="L-lactate/malate_DH"/>
</dbReference>
<feature type="binding site" evidence="7">
    <location>
        <position position="12"/>
    </location>
    <ligand>
        <name>NAD(+)</name>
        <dbReference type="ChEBI" id="CHEBI:57540"/>
    </ligand>
</feature>
<dbReference type="GO" id="GO:0006089">
    <property type="term" value="P:lactate metabolic process"/>
    <property type="evidence" value="ECO:0007669"/>
    <property type="project" value="TreeGrafter"/>
</dbReference>
<dbReference type="PROSITE" id="PS00064">
    <property type="entry name" value="L_LDH"/>
    <property type="match status" value="1"/>
</dbReference>
<dbReference type="Pfam" id="PF00056">
    <property type="entry name" value="Ldh_1_N"/>
    <property type="match status" value="1"/>
</dbReference>
<dbReference type="SUPFAM" id="SSF56327">
    <property type="entry name" value="LDH C-terminal domain-like"/>
    <property type="match status" value="1"/>
</dbReference>
<dbReference type="Pfam" id="PF02866">
    <property type="entry name" value="Ldh_1_C"/>
    <property type="match status" value="1"/>
</dbReference>
<comment type="caution">
    <text evidence="7">Lacks conserved residue(s) required for the propagation of feature annotation.</text>
</comment>
<comment type="subunit">
    <text evidence="7">Homotetramer.</text>
</comment>
<keyword evidence="4 7" id="KW-0560">Oxidoreductase</keyword>
<dbReference type="Gene3D" id="3.40.50.720">
    <property type="entry name" value="NAD(P)-binding Rossmann-like Domain"/>
    <property type="match status" value="1"/>
</dbReference>
<feature type="binding site" evidence="9">
    <location>
        <begin position="8"/>
        <end position="13"/>
    </location>
    <ligand>
        <name>NAD(+)</name>
        <dbReference type="ChEBI" id="CHEBI:57540"/>
    </ligand>
</feature>
<dbReference type="AlphaFoldDB" id="A0A1T4MDJ0"/>
<dbReference type="PIRSF" id="PIRSF000102">
    <property type="entry name" value="Lac_mal_DH"/>
    <property type="match status" value="1"/>
</dbReference>
<keyword evidence="7" id="KW-0963">Cytoplasm</keyword>
<dbReference type="Proteomes" id="UP000196365">
    <property type="component" value="Unassembled WGS sequence"/>
</dbReference>
<evidence type="ECO:0000256" key="9">
    <source>
        <dbReference type="PIRSR" id="PIRSR000102-3"/>
    </source>
</evidence>
<accession>A0A1T4MDJ0</accession>
<dbReference type="Gene3D" id="3.90.110.10">
    <property type="entry name" value="Lactate dehydrogenase/glycoside hydrolase, family 4, C-terminal"/>
    <property type="match status" value="1"/>
</dbReference>
<evidence type="ECO:0000259" key="11">
    <source>
        <dbReference type="Pfam" id="PF02866"/>
    </source>
</evidence>
<evidence type="ECO:0000313" key="13">
    <source>
        <dbReference type="Proteomes" id="UP000196365"/>
    </source>
</evidence>
<feature type="domain" description="Lactate/malate dehydrogenase N-terminal" evidence="10">
    <location>
        <begin position="3"/>
        <end position="140"/>
    </location>
</feature>
<keyword evidence="7" id="KW-0597">Phosphoprotein</keyword>
<comment type="subcellular location">
    <subcellularLocation>
        <location evidence="7">Cytoplasm</location>
    </subcellularLocation>
</comment>
<reference evidence="12 13" key="1">
    <citation type="submission" date="2017-02" db="EMBL/GenBank/DDBJ databases">
        <authorList>
            <person name="Peterson S.W."/>
        </authorList>
    </citation>
    <scope>NUCLEOTIDE SEQUENCE [LARGE SCALE GENOMIC DNA]</scope>
    <source>
        <strain evidence="12 13">DSM 15102</strain>
    </source>
</reference>
<dbReference type="CDD" id="cd05292">
    <property type="entry name" value="LDH_2"/>
    <property type="match status" value="1"/>
</dbReference>
<dbReference type="PRINTS" id="PR00086">
    <property type="entry name" value="LLDHDRGNASE"/>
</dbReference>
<feature type="binding site" evidence="7">
    <location>
        <position position="151"/>
    </location>
    <ligand>
        <name>beta-D-fructose 1,6-bisphosphate</name>
        <dbReference type="ChEBI" id="CHEBI:32966"/>
        <note>allosteric activator</note>
    </ligand>
</feature>
<dbReference type="UniPathway" id="UPA00554">
    <property type="reaction ID" value="UER00611"/>
</dbReference>
<proteinExistence type="inferred from homology"/>
<feature type="binding site" evidence="7 9">
    <location>
        <position position="33"/>
    </location>
    <ligand>
        <name>NAD(+)</name>
        <dbReference type="ChEBI" id="CHEBI:57540"/>
    </ligand>
</feature>
<gene>
    <name evidence="7" type="primary">ldh</name>
    <name evidence="12" type="ORF">SAMN02745973_01286</name>
</gene>
<evidence type="ECO:0000313" key="12">
    <source>
        <dbReference type="EMBL" id="SJZ64917.1"/>
    </source>
</evidence>
<evidence type="ECO:0000256" key="2">
    <source>
        <dbReference type="ARBA" id="ARBA00006054"/>
    </source>
</evidence>
<feature type="active site" description="Proton acceptor" evidence="7 8">
    <location>
        <position position="173"/>
    </location>
</feature>
<dbReference type="HAMAP" id="MF_00488">
    <property type="entry name" value="Lactate_dehydrog"/>
    <property type="match status" value="1"/>
</dbReference>